<dbReference type="OrthoDB" id="1681166at2759"/>
<dbReference type="EMBL" id="PEDP01002016">
    <property type="protein sequence ID" value="POS82983.1"/>
    <property type="molecule type" value="Genomic_DNA"/>
</dbReference>
<dbReference type="Proteomes" id="UP000237438">
    <property type="component" value="Unassembled WGS sequence"/>
</dbReference>
<reference evidence="2 3" key="1">
    <citation type="submission" date="2017-10" db="EMBL/GenBank/DDBJ databases">
        <title>Development of genomic resources for the powdery mildew, Erysiphe pulchra.</title>
        <authorList>
            <person name="Wadl P.A."/>
            <person name="Mack B.M."/>
            <person name="Moore G."/>
            <person name="Beltz S.B."/>
        </authorList>
    </citation>
    <scope>NUCLEOTIDE SEQUENCE [LARGE SCALE GENOMIC DNA]</scope>
    <source>
        <strain evidence="2">Cflorida</strain>
    </source>
</reference>
<feature type="compositionally biased region" description="Polar residues" evidence="1">
    <location>
        <begin position="7"/>
        <end position="23"/>
    </location>
</feature>
<feature type="region of interest" description="Disordered" evidence="1">
    <location>
        <begin position="1"/>
        <end position="38"/>
    </location>
</feature>
<evidence type="ECO:0000313" key="3">
    <source>
        <dbReference type="Proteomes" id="UP000237438"/>
    </source>
</evidence>
<name>A0A2S4PLU4_9PEZI</name>
<evidence type="ECO:0000256" key="1">
    <source>
        <dbReference type="SAM" id="MobiDB-lite"/>
    </source>
</evidence>
<dbReference type="AlphaFoldDB" id="A0A2S4PLU4"/>
<feature type="compositionally biased region" description="Low complexity" evidence="1">
    <location>
        <begin position="26"/>
        <end position="38"/>
    </location>
</feature>
<comment type="caution">
    <text evidence="2">The sequence shown here is derived from an EMBL/GenBank/DDBJ whole genome shotgun (WGS) entry which is preliminary data.</text>
</comment>
<gene>
    <name evidence="2" type="ORF">EPUL_004182</name>
</gene>
<organism evidence="2 3">
    <name type="scientific">Erysiphe pulchra</name>
    <dbReference type="NCBI Taxonomy" id="225359"/>
    <lineage>
        <taxon>Eukaryota</taxon>
        <taxon>Fungi</taxon>
        <taxon>Dikarya</taxon>
        <taxon>Ascomycota</taxon>
        <taxon>Pezizomycotina</taxon>
        <taxon>Leotiomycetes</taxon>
        <taxon>Erysiphales</taxon>
        <taxon>Erysiphaceae</taxon>
        <taxon>Erysiphe</taxon>
    </lineage>
</organism>
<sequence length="310" mass="33579">MSEIEVPSTNLSSKSIDQSSNDPAHNGSINISNSNPSIIVDKSSEESKGLIDISNNPSHELEEQSLVERPLFAPFFTLIKTGETTAHPRQVHYLFSDDDTSEVLTSTILRSLFEENSSNTSLINSVDSKGKLVPAISSKSSRAITPTKLNRDSRTKNIEEEFADKGNDSKSEKRVIIVDLNSNGDGVASVNSLSSKWQVLNAQIEKAPTWNGTDDSKTGESSNIVGNLMLKIEGIASTDLSTHIALSTETDGTTLGVGVVGNPGEIKRVPGEEEMRNVLESFDLKMDILRRVIGTRSRLDSQDTVVESSS</sequence>
<proteinExistence type="predicted"/>
<accession>A0A2S4PLU4</accession>
<dbReference type="Gene3D" id="2.60.270.60">
    <property type="match status" value="1"/>
</dbReference>
<evidence type="ECO:0000313" key="2">
    <source>
        <dbReference type="EMBL" id="POS82983.1"/>
    </source>
</evidence>
<keyword evidence="3" id="KW-1185">Reference proteome</keyword>
<dbReference type="STRING" id="225359.A0A2S4PLU4"/>
<protein>
    <submittedName>
        <fullName evidence="2">Uncharacterized protein</fullName>
    </submittedName>
</protein>